<evidence type="ECO:0000256" key="1">
    <source>
        <dbReference type="SAM" id="MobiDB-lite"/>
    </source>
</evidence>
<keyword evidence="2" id="KW-1133">Transmembrane helix</keyword>
<reference evidence="3 4" key="1">
    <citation type="submission" date="2019-03" db="EMBL/GenBank/DDBJ databases">
        <title>Genomic analyses of the natural microbiome of Caenorhabditis elegans.</title>
        <authorList>
            <person name="Samuel B."/>
        </authorList>
    </citation>
    <scope>NUCLEOTIDE SEQUENCE [LARGE SCALE GENOMIC DNA]</scope>
    <source>
        <strain evidence="3 4">JUb18</strain>
    </source>
</reference>
<evidence type="ECO:0008006" key="5">
    <source>
        <dbReference type="Google" id="ProtNLM"/>
    </source>
</evidence>
<feature type="compositionally biased region" description="Pro residues" evidence="1">
    <location>
        <begin position="180"/>
        <end position="200"/>
    </location>
</feature>
<name>A0A4R6RVP9_9MICO</name>
<dbReference type="Gene3D" id="2.40.50.140">
    <property type="entry name" value="Nucleic acid-binding proteins"/>
    <property type="match status" value="1"/>
</dbReference>
<dbReference type="InterPro" id="IPR012340">
    <property type="entry name" value="NA-bd_OB-fold"/>
</dbReference>
<dbReference type="RefSeq" id="WP_243642960.1">
    <property type="nucleotide sequence ID" value="NZ_CP080492.1"/>
</dbReference>
<accession>A0A4R6RVP9</accession>
<keyword evidence="2" id="KW-0812">Transmembrane</keyword>
<evidence type="ECO:0000313" key="3">
    <source>
        <dbReference type="EMBL" id="TDP90864.1"/>
    </source>
</evidence>
<feature type="region of interest" description="Disordered" evidence="1">
    <location>
        <begin position="176"/>
        <end position="200"/>
    </location>
</feature>
<gene>
    <name evidence="3" type="ORF">EDF62_2518</name>
</gene>
<keyword evidence="4" id="KW-1185">Reference proteome</keyword>
<sequence length="200" mass="20078">MDGIMNWLDRLIDGSVLAGGVFLLIGIIGAVLLLLSLILDGIFDAFDFGDGPLSLTTIAAFTAIFGFTAFASVGAGMATPAAAVVGALAGLVGGAAAWWLTRLIRGAESTTALSNDDFVGSLGSVVLAIPEGGLGEVAITRHGERVSLAATAAAPIARGEAVRIVQTITSTSVRVEPVEPTNPVPPVAPIDPSAPPSPHA</sequence>
<comment type="caution">
    <text evidence="3">The sequence shown here is derived from an EMBL/GenBank/DDBJ whole genome shotgun (WGS) entry which is preliminary data.</text>
</comment>
<dbReference type="EMBL" id="SNYA01000006">
    <property type="protein sequence ID" value="TDP90864.1"/>
    <property type="molecule type" value="Genomic_DNA"/>
</dbReference>
<proteinExistence type="predicted"/>
<feature type="transmembrane region" description="Helical" evidence="2">
    <location>
        <begin position="81"/>
        <end position="100"/>
    </location>
</feature>
<evidence type="ECO:0000256" key="2">
    <source>
        <dbReference type="SAM" id="Phobius"/>
    </source>
</evidence>
<evidence type="ECO:0000313" key="4">
    <source>
        <dbReference type="Proteomes" id="UP000295601"/>
    </source>
</evidence>
<feature type="transmembrane region" description="Helical" evidence="2">
    <location>
        <begin position="20"/>
        <end position="43"/>
    </location>
</feature>
<keyword evidence="2" id="KW-0472">Membrane</keyword>
<feature type="transmembrane region" description="Helical" evidence="2">
    <location>
        <begin position="55"/>
        <end position="75"/>
    </location>
</feature>
<dbReference type="AlphaFoldDB" id="A0A4R6RVP9"/>
<organism evidence="3 4">
    <name type="scientific">Leucobacter luti</name>
    <dbReference type="NCBI Taxonomy" id="340320"/>
    <lineage>
        <taxon>Bacteria</taxon>
        <taxon>Bacillati</taxon>
        <taxon>Actinomycetota</taxon>
        <taxon>Actinomycetes</taxon>
        <taxon>Micrococcales</taxon>
        <taxon>Microbacteriaceae</taxon>
        <taxon>Leucobacter</taxon>
    </lineage>
</organism>
<protein>
    <recommendedName>
        <fullName evidence="5">NfeD-like partner-binding protein</fullName>
    </recommendedName>
</protein>
<dbReference type="Proteomes" id="UP000295601">
    <property type="component" value="Unassembled WGS sequence"/>
</dbReference>